<evidence type="ECO:0000256" key="1">
    <source>
        <dbReference type="SAM" id="MobiDB-lite"/>
    </source>
</evidence>
<name>A0A5J9TMT9_9POAL</name>
<dbReference type="Proteomes" id="UP000324897">
    <property type="component" value="Chromosome 3"/>
</dbReference>
<gene>
    <name evidence="4" type="ORF">EJB05_46381</name>
</gene>
<evidence type="ECO:0000313" key="5">
    <source>
        <dbReference type="Proteomes" id="UP000324897"/>
    </source>
</evidence>
<dbReference type="PANTHER" id="PTHR33120">
    <property type="entry name" value="EXPRESSED PROTEIN-RELATED"/>
    <property type="match status" value="1"/>
</dbReference>
<reference evidence="4 5" key="1">
    <citation type="journal article" date="2019" name="Sci. Rep.">
        <title>A high-quality genome of Eragrostis curvula grass provides insights into Poaceae evolution and supports new strategies to enhance forage quality.</title>
        <authorList>
            <person name="Carballo J."/>
            <person name="Santos B.A.C.M."/>
            <person name="Zappacosta D."/>
            <person name="Garbus I."/>
            <person name="Selva J.P."/>
            <person name="Gallo C.A."/>
            <person name="Diaz A."/>
            <person name="Albertini E."/>
            <person name="Caccamo M."/>
            <person name="Echenique V."/>
        </authorList>
    </citation>
    <scope>NUCLEOTIDE SEQUENCE [LARGE SCALE GENOMIC DNA]</scope>
    <source>
        <strain evidence="5">cv. Victoria</strain>
        <tissue evidence="4">Leaf</tissue>
    </source>
</reference>
<feature type="non-terminal residue" evidence="4">
    <location>
        <position position="1"/>
    </location>
</feature>
<feature type="domain" description="PIR2-like helical" evidence="3">
    <location>
        <begin position="5"/>
        <end position="117"/>
    </location>
</feature>
<dbReference type="Pfam" id="PF20235">
    <property type="entry name" value="PIR2-like_helical"/>
    <property type="match status" value="1"/>
</dbReference>
<dbReference type="Gramene" id="TVU12726">
    <property type="protein sequence ID" value="TVU12726"/>
    <property type="gene ID" value="EJB05_46381"/>
</dbReference>
<protein>
    <submittedName>
        <fullName evidence="4">Uncharacterized protein</fullName>
    </submittedName>
</protein>
<dbReference type="InterPro" id="IPR022059">
    <property type="entry name" value="DUF3615"/>
</dbReference>
<keyword evidence="5" id="KW-1185">Reference proteome</keyword>
<dbReference type="OrthoDB" id="688473at2759"/>
<dbReference type="AlphaFoldDB" id="A0A5J9TMT9"/>
<feature type="region of interest" description="Disordered" evidence="1">
    <location>
        <begin position="368"/>
        <end position="393"/>
    </location>
</feature>
<dbReference type="Pfam" id="PF12274">
    <property type="entry name" value="DUF3615"/>
    <property type="match status" value="1"/>
</dbReference>
<comment type="caution">
    <text evidence="4">The sequence shown here is derived from an EMBL/GenBank/DDBJ whole genome shotgun (WGS) entry which is preliminary data.</text>
</comment>
<evidence type="ECO:0000259" key="3">
    <source>
        <dbReference type="Pfam" id="PF20235"/>
    </source>
</evidence>
<feature type="domain" description="DUF3615" evidence="2">
    <location>
        <begin position="221"/>
        <end position="285"/>
    </location>
</feature>
<dbReference type="InterPro" id="IPR046527">
    <property type="entry name" value="PIR2-like_helical"/>
</dbReference>
<evidence type="ECO:0000313" key="4">
    <source>
        <dbReference type="EMBL" id="TVU12726.1"/>
    </source>
</evidence>
<accession>A0A5J9TMT9</accession>
<sequence length="393" mass="44295">MLVATIHGFYLKAMATFPTAERYHRGLLTGGYCYGPLDPVSNIVVNAVWHQHNFFFPMTTNNNKQVTLHVISTECLWRVASRSLYGLVSFLCTRYPRPTPDQALQRLLAAGADLRAADPNLFDPSNNIKKPNWFGCLLPEFLGSPNSVNRLKVASDTVLRDGGQLTAWLLDLLSKILLTCPCPKQREQQVPREKVSRRVRAYRAQCDATFWQLHERVCSKVNAALDAFNKDRVSKFKLHLICGVNELVSGPEYSTDPEVEAYNPWTPHKYHLCHINFLAYESSQSAKDDATAPLPNTPVAFTARMKGKGRIVHPSVESFHGRGIEFEKGLRGELFGGSDTQRYSNDNIIEEQTDVDRVHQLEDDAIYSMDDDVATDDEEEWSTDDESPGIEVC</sequence>
<dbReference type="PANTHER" id="PTHR33120:SF57">
    <property type="entry name" value="PIR2-LIKE HELICAL DOMAIN-CONTAINING PROTEIN"/>
    <property type="match status" value="1"/>
</dbReference>
<dbReference type="EMBL" id="RWGY01000039">
    <property type="protein sequence ID" value="TVU12726.1"/>
    <property type="molecule type" value="Genomic_DNA"/>
</dbReference>
<organism evidence="4 5">
    <name type="scientific">Eragrostis curvula</name>
    <name type="common">weeping love grass</name>
    <dbReference type="NCBI Taxonomy" id="38414"/>
    <lineage>
        <taxon>Eukaryota</taxon>
        <taxon>Viridiplantae</taxon>
        <taxon>Streptophyta</taxon>
        <taxon>Embryophyta</taxon>
        <taxon>Tracheophyta</taxon>
        <taxon>Spermatophyta</taxon>
        <taxon>Magnoliopsida</taxon>
        <taxon>Liliopsida</taxon>
        <taxon>Poales</taxon>
        <taxon>Poaceae</taxon>
        <taxon>PACMAD clade</taxon>
        <taxon>Chloridoideae</taxon>
        <taxon>Eragrostideae</taxon>
        <taxon>Eragrostidinae</taxon>
        <taxon>Eragrostis</taxon>
    </lineage>
</organism>
<proteinExistence type="predicted"/>
<evidence type="ECO:0000259" key="2">
    <source>
        <dbReference type="Pfam" id="PF12274"/>
    </source>
</evidence>